<name>A0ABR5SFH0_9BACT</name>
<evidence type="ECO:0000256" key="1">
    <source>
        <dbReference type="SAM" id="SignalP"/>
    </source>
</evidence>
<organism evidence="2 3">
    <name type="scientific">Candidatus Magnetominusculus xianensis</name>
    <dbReference type="NCBI Taxonomy" id="1748249"/>
    <lineage>
        <taxon>Bacteria</taxon>
        <taxon>Pseudomonadati</taxon>
        <taxon>Nitrospirota</taxon>
        <taxon>Nitrospiria</taxon>
        <taxon>Nitrospirales</taxon>
        <taxon>Nitrospiraceae</taxon>
        <taxon>Candidatus Magnetominusculus</taxon>
    </lineage>
</organism>
<dbReference type="EMBL" id="LNQR01000058">
    <property type="protein sequence ID" value="KWT85919.1"/>
    <property type="molecule type" value="Genomic_DNA"/>
</dbReference>
<gene>
    <name evidence="2" type="ORF">ASN18_1629</name>
</gene>
<evidence type="ECO:0008006" key="4">
    <source>
        <dbReference type="Google" id="ProtNLM"/>
    </source>
</evidence>
<evidence type="ECO:0000313" key="3">
    <source>
        <dbReference type="Proteomes" id="UP000060487"/>
    </source>
</evidence>
<feature type="signal peptide" evidence="1">
    <location>
        <begin position="1"/>
        <end position="23"/>
    </location>
</feature>
<accession>A0ABR5SFH0</accession>
<reference evidence="2 3" key="1">
    <citation type="submission" date="2015-11" db="EMBL/GenBank/DDBJ databases">
        <authorList>
            <person name="Lin W."/>
        </authorList>
    </citation>
    <scope>NUCLEOTIDE SEQUENCE [LARGE SCALE GENOMIC DNA]</scope>
    <source>
        <strain evidence="2 3">HCH-1</strain>
    </source>
</reference>
<keyword evidence="1" id="KW-0732">Signal</keyword>
<protein>
    <recommendedName>
        <fullName evidence="4">Alginate export domain-containing protein</fullName>
    </recommendedName>
</protein>
<keyword evidence="3" id="KW-1185">Reference proteome</keyword>
<dbReference type="Proteomes" id="UP000060487">
    <property type="component" value="Unassembled WGS sequence"/>
</dbReference>
<evidence type="ECO:0000313" key="2">
    <source>
        <dbReference type="EMBL" id="KWT85919.1"/>
    </source>
</evidence>
<proteinExistence type="predicted"/>
<feature type="chain" id="PRO_5046421813" description="Alginate export domain-containing protein" evidence="1">
    <location>
        <begin position="24"/>
        <end position="529"/>
    </location>
</feature>
<comment type="caution">
    <text evidence="2">The sequence shown here is derived from an EMBL/GenBank/DDBJ whole genome shotgun (WGS) entry which is preliminary data.</text>
</comment>
<dbReference type="RefSeq" id="WP_085052248.1">
    <property type="nucleotide sequence ID" value="NZ_LNQR01000058.1"/>
</dbReference>
<sequence length="529" mass="56903">MKKLAVVVMAMVFALSFALAAYAADAPSDTAVVAKGNTKITIGGEIRFRGEYTHNRYNQLNDGNQYYSSRIVSPFGVTVSRNSGPITPNNDHQAYYDGRVRVSLDAKVSDSVEGFVELESGTANTSDVWTWGNTGADTTTGAAGSGSTGIYQSGNSKVGTMYIRQAWIKYEQPMYGIKVGHQLLMLGNGLFFDHTRYGDDAIVVWVNPTKNFHIGALTAKFREGTGSTSVYGAQTAAATPGGTGLANDADAYVLLATYKGSSYNVSADVTAVNDQSITSSTPVAGGPTFNDNAHLWNFGIRGDVQISAATLRGDLEFQTGKWVRNAPGQDNGRFRGWAALAGLDYKVGPVKLTGEFAYGSGKAGDDTGSDINTFVTSLGNDQHYTYVYEYRVKSAAGGISTGLANTLYVKGGAKVEITKQISAEAYLYWLYAAKAVALNDAGGFIAGIPYNPNMSRDLGWELDAKVTYAFAKNLKYWVEGGYMWTGAAYDYRTSHTTYVNASSPATSYNTYTYSRDNAYAIRNGIQLNF</sequence>